<evidence type="ECO:0000256" key="1">
    <source>
        <dbReference type="SAM" id="MobiDB-lite"/>
    </source>
</evidence>
<comment type="caution">
    <text evidence="3">The sequence shown here is derived from an EMBL/GenBank/DDBJ whole genome shotgun (WGS) entry which is preliminary data.</text>
</comment>
<feature type="region of interest" description="Disordered" evidence="1">
    <location>
        <begin position="101"/>
        <end position="172"/>
    </location>
</feature>
<reference evidence="3" key="1">
    <citation type="journal article" date="2020" name="New Phytol.">
        <title>Comparative genomics reveals dynamic genome evolution in host specialist ectomycorrhizal fungi.</title>
        <authorList>
            <person name="Lofgren L.A."/>
            <person name="Nguyen N.H."/>
            <person name="Vilgalys R."/>
            <person name="Ruytinx J."/>
            <person name="Liao H.L."/>
            <person name="Branco S."/>
            <person name="Kuo A."/>
            <person name="LaButti K."/>
            <person name="Lipzen A."/>
            <person name="Andreopoulos W."/>
            <person name="Pangilinan J."/>
            <person name="Riley R."/>
            <person name="Hundley H."/>
            <person name="Na H."/>
            <person name="Barry K."/>
            <person name="Grigoriev I.V."/>
            <person name="Stajich J.E."/>
            <person name="Kennedy P.G."/>
        </authorList>
    </citation>
    <scope>NUCLEOTIDE SEQUENCE</scope>
    <source>
        <strain evidence="3">S12</strain>
    </source>
</reference>
<dbReference type="GeneID" id="64599869"/>
<dbReference type="PROSITE" id="PS51257">
    <property type="entry name" value="PROKAR_LIPOPROTEIN"/>
    <property type="match status" value="1"/>
</dbReference>
<feature type="compositionally biased region" description="Low complexity" evidence="1">
    <location>
        <begin position="148"/>
        <end position="172"/>
    </location>
</feature>
<evidence type="ECO:0000313" key="3">
    <source>
        <dbReference type="EMBL" id="KAG1798647.1"/>
    </source>
</evidence>
<evidence type="ECO:0000313" key="4">
    <source>
        <dbReference type="Proteomes" id="UP000719766"/>
    </source>
</evidence>
<sequence>MHTRSRLLALILAGLYALVLASTTCSCLYMPTFTCLFLIVRVHSRPHTFILVCMCSFLPSSGALEKLVSAPFMLMAEVSAAARIQALNQHLQPPHKPLVHYREPQFQPSKPHQPLIHPRKPQCQSDRHVPTTQQEWMTRTRRSDHPLASSRTSSAPSRTSSAPSHTSSVPSRILPRTLSYPLSYPLTSSLHTLSYIQRILLHTLSYIHCTLPHPLSHPLAPTMHPSGMY</sequence>
<evidence type="ECO:0000256" key="2">
    <source>
        <dbReference type="SAM" id="SignalP"/>
    </source>
</evidence>
<feature type="chain" id="PRO_5040343244" evidence="2">
    <location>
        <begin position="22"/>
        <end position="229"/>
    </location>
</feature>
<feature type="signal peptide" evidence="2">
    <location>
        <begin position="1"/>
        <end position="21"/>
    </location>
</feature>
<organism evidence="3 4">
    <name type="scientific">Suillus plorans</name>
    <dbReference type="NCBI Taxonomy" id="116603"/>
    <lineage>
        <taxon>Eukaryota</taxon>
        <taxon>Fungi</taxon>
        <taxon>Dikarya</taxon>
        <taxon>Basidiomycota</taxon>
        <taxon>Agaricomycotina</taxon>
        <taxon>Agaricomycetes</taxon>
        <taxon>Agaricomycetidae</taxon>
        <taxon>Boletales</taxon>
        <taxon>Suillineae</taxon>
        <taxon>Suillaceae</taxon>
        <taxon>Suillus</taxon>
    </lineage>
</organism>
<name>A0A9P7J0A7_9AGAM</name>
<dbReference type="Proteomes" id="UP000719766">
    <property type="component" value="Unassembled WGS sequence"/>
</dbReference>
<accession>A0A9P7J0A7</accession>
<keyword evidence="4" id="KW-1185">Reference proteome</keyword>
<dbReference type="RefSeq" id="XP_041163333.1">
    <property type="nucleotide sequence ID" value="XM_041306105.1"/>
</dbReference>
<gene>
    <name evidence="3" type="ORF">HD556DRAFT_1440346</name>
</gene>
<keyword evidence="2" id="KW-0732">Signal</keyword>
<proteinExistence type="predicted"/>
<dbReference type="AlphaFoldDB" id="A0A9P7J0A7"/>
<protein>
    <submittedName>
        <fullName evidence="3">Uncharacterized protein</fullName>
    </submittedName>
</protein>
<dbReference type="EMBL" id="JABBWE010000013">
    <property type="protein sequence ID" value="KAG1798647.1"/>
    <property type="molecule type" value="Genomic_DNA"/>
</dbReference>
<dbReference type="OrthoDB" id="10637576at2759"/>